<evidence type="ECO:0000256" key="1">
    <source>
        <dbReference type="ARBA" id="ARBA00007116"/>
    </source>
</evidence>
<dbReference type="CDD" id="cd00432">
    <property type="entry name" value="Ribosomal_L18_L5e"/>
    <property type="match status" value="1"/>
</dbReference>
<dbReference type="InterPro" id="IPR057268">
    <property type="entry name" value="Ribosomal_L18"/>
</dbReference>
<comment type="function">
    <text evidence="7">This is one of the proteins that bind and probably mediate the attachment of the 5S RNA into the large ribosomal subunit, where it forms part of the central protuberance.</text>
</comment>
<evidence type="ECO:0000256" key="6">
    <source>
        <dbReference type="ARBA" id="ARBA00035197"/>
    </source>
</evidence>
<protein>
    <recommendedName>
        <fullName evidence="6 7">Large ribosomal subunit protein uL18</fullName>
    </recommendedName>
</protein>
<accession>A0A955I8L1</accession>
<dbReference type="NCBIfam" id="TIGR00060">
    <property type="entry name" value="L18_bact"/>
    <property type="match status" value="1"/>
</dbReference>
<reference evidence="8" key="1">
    <citation type="submission" date="2020-04" db="EMBL/GenBank/DDBJ databases">
        <authorList>
            <person name="Zhang T."/>
        </authorList>
    </citation>
    <scope>NUCLEOTIDE SEQUENCE</scope>
    <source>
        <strain evidence="8">HKST-UBA15</strain>
    </source>
</reference>
<dbReference type="GO" id="GO:0005840">
    <property type="term" value="C:ribosome"/>
    <property type="evidence" value="ECO:0007669"/>
    <property type="project" value="UniProtKB-KW"/>
</dbReference>
<dbReference type="InterPro" id="IPR005484">
    <property type="entry name" value="Ribosomal_uL18_bac/plant/anim"/>
</dbReference>
<evidence type="ECO:0000256" key="5">
    <source>
        <dbReference type="ARBA" id="ARBA00023274"/>
    </source>
</evidence>
<dbReference type="Pfam" id="PF00861">
    <property type="entry name" value="Ribosomal_L18p"/>
    <property type="match status" value="1"/>
</dbReference>
<evidence type="ECO:0000313" key="9">
    <source>
        <dbReference type="Proteomes" id="UP000745577"/>
    </source>
</evidence>
<comment type="caution">
    <text evidence="8">The sequence shown here is derived from an EMBL/GenBank/DDBJ whole genome shotgun (WGS) entry which is preliminary data.</text>
</comment>
<dbReference type="AlphaFoldDB" id="A0A955I8L1"/>
<dbReference type="GO" id="GO:0003735">
    <property type="term" value="F:structural constituent of ribosome"/>
    <property type="evidence" value="ECO:0007669"/>
    <property type="project" value="InterPro"/>
</dbReference>
<dbReference type="InterPro" id="IPR004389">
    <property type="entry name" value="Ribosomal_uL18_bac-type"/>
</dbReference>
<reference evidence="8" key="2">
    <citation type="journal article" date="2021" name="Microbiome">
        <title>Successional dynamics and alternative stable states in a saline activated sludge microbial community over 9 years.</title>
        <authorList>
            <person name="Wang Y."/>
            <person name="Ye J."/>
            <person name="Ju F."/>
            <person name="Liu L."/>
            <person name="Boyd J.A."/>
            <person name="Deng Y."/>
            <person name="Parks D.H."/>
            <person name="Jiang X."/>
            <person name="Yin X."/>
            <person name="Woodcroft B.J."/>
            <person name="Tyson G.W."/>
            <person name="Hugenholtz P."/>
            <person name="Polz M.F."/>
            <person name="Zhang T."/>
        </authorList>
    </citation>
    <scope>NUCLEOTIDE SEQUENCE</scope>
    <source>
        <strain evidence="8">HKST-UBA15</strain>
    </source>
</reference>
<keyword evidence="4 7" id="KW-0689">Ribosomal protein</keyword>
<evidence type="ECO:0000256" key="4">
    <source>
        <dbReference type="ARBA" id="ARBA00022980"/>
    </source>
</evidence>
<proteinExistence type="inferred from homology"/>
<dbReference type="Gene3D" id="3.30.420.100">
    <property type="match status" value="1"/>
</dbReference>
<keyword evidence="3 7" id="KW-0694">RNA-binding</keyword>
<dbReference type="HAMAP" id="MF_01337_B">
    <property type="entry name" value="Ribosomal_uL18_B"/>
    <property type="match status" value="1"/>
</dbReference>
<keyword evidence="5 7" id="KW-0687">Ribonucleoprotein</keyword>
<comment type="subunit">
    <text evidence="7">Part of the 50S ribosomal subunit; part of the 5S rRNA/L5/L18/L25 subcomplex. Contacts the 5S and 23S rRNAs.</text>
</comment>
<evidence type="ECO:0000313" key="8">
    <source>
        <dbReference type="EMBL" id="MCA9380024.1"/>
    </source>
</evidence>
<keyword evidence="2 7" id="KW-0699">rRNA-binding</keyword>
<dbReference type="SUPFAM" id="SSF53137">
    <property type="entry name" value="Translational machinery components"/>
    <property type="match status" value="1"/>
</dbReference>
<dbReference type="PANTHER" id="PTHR12899">
    <property type="entry name" value="39S RIBOSOMAL PROTEIN L18, MITOCHONDRIAL"/>
    <property type="match status" value="1"/>
</dbReference>
<dbReference type="FunFam" id="3.30.420.100:FF:000001">
    <property type="entry name" value="50S ribosomal protein L18"/>
    <property type="match status" value="1"/>
</dbReference>
<evidence type="ECO:0000256" key="2">
    <source>
        <dbReference type="ARBA" id="ARBA00022730"/>
    </source>
</evidence>
<evidence type="ECO:0000256" key="3">
    <source>
        <dbReference type="ARBA" id="ARBA00022884"/>
    </source>
</evidence>
<dbReference type="GO" id="GO:0005737">
    <property type="term" value="C:cytoplasm"/>
    <property type="evidence" value="ECO:0007669"/>
    <property type="project" value="UniProtKB-ARBA"/>
</dbReference>
<dbReference type="Proteomes" id="UP000745577">
    <property type="component" value="Unassembled WGS sequence"/>
</dbReference>
<dbReference type="GO" id="GO:1990904">
    <property type="term" value="C:ribonucleoprotein complex"/>
    <property type="evidence" value="ECO:0007669"/>
    <property type="project" value="UniProtKB-KW"/>
</dbReference>
<name>A0A955I8L1_9BACT</name>
<dbReference type="GO" id="GO:0006412">
    <property type="term" value="P:translation"/>
    <property type="evidence" value="ECO:0007669"/>
    <property type="project" value="UniProtKB-UniRule"/>
</dbReference>
<dbReference type="PANTHER" id="PTHR12899:SF3">
    <property type="entry name" value="LARGE RIBOSOMAL SUBUNIT PROTEIN UL18M"/>
    <property type="match status" value="1"/>
</dbReference>
<comment type="similarity">
    <text evidence="1 7">Belongs to the universal ribosomal protein uL18 family.</text>
</comment>
<dbReference type="EMBL" id="JAGQLL010000025">
    <property type="protein sequence ID" value="MCA9380024.1"/>
    <property type="molecule type" value="Genomic_DNA"/>
</dbReference>
<gene>
    <name evidence="7" type="primary">rplR</name>
    <name evidence="8" type="ORF">KC675_02480</name>
</gene>
<evidence type="ECO:0000256" key="7">
    <source>
        <dbReference type="HAMAP-Rule" id="MF_01337"/>
    </source>
</evidence>
<sequence>MITKTDRRNRRKLKIRNRVIGTMERPRLSVYRTNQHIYAQLVDDSNSQTLMATSDVKLEKGTKSEKAKLVGESLAKLAQAKKITKVVFDRNGFKFHGRIKELAQGAKDGGLIF</sequence>
<dbReference type="GO" id="GO:0008097">
    <property type="term" value="F:5S rRNA binding"/>
    <property type="evidence" value="ECO:0007669"/>
    <property type="project" value="TreeGrafter"/>
</dbReference>
<organism evidence="8 9">
    <name type="scientific">Candidatus Dojkabacteria bacterium</name>
    <dbReference type="NCBI Taxonomy" id="2099670"/>
    <lineage>
        <taxon>Bacteria</taxon>
        <taxon>Candidatus Dojkabacteria</taxon>
    </lineage>
</organism>